<dbReference type="AlphaFoldDB" id="A0A4Q7IJY0"/>
<dbReference type="InterPro" id="IPR043128">
    <property type="entry name" value="Rev_trsase/Diguanyl_cyclase"/>
</dbReference>
<reference evidence="3 4" key="1">
    <citation type="submission" date="2018-01" db="EMBL/GenBank/DDBJ databases">
        <title>Co-occurrence of chitin degradation, pigmentation and bioactivity in marine Pseudoalteromonas.</title>
        <authorList>
            <person name="Paulsen S."/>
            <person name="Gram L."/>
            <person name="Machado H."/>
        </authorList>
    </citation>
    <scope>NUCLEOTIDE SEQUENCE [LARGE SCALE GENOMIC DNA]</scope>
    <source>
        <strain evidence="3 4">S3898</strain>
    </source>
</reference>
<protein>
    <recommendedName>
        <fullName evidence="2">GGDEF domain-containing protein</fullName>
    </recommendedName>
</protein>
<dbReference type="Proteomes" id="UP000291338">
    <property type="component" value="Unassembled WGS sequence"/>
</dbReference>
<feature type="transmembrane region" description="Helical" evidence="1">
    <location>
        <begin position="16"/>
        <end position="35"/>
    </location>
</feature>
<dbReference type="SUPFAM" id="SSF55073">
    <property type="entry name" value="Nucleotide cyclase"/>
    <property type="match status" value="1"/>
</dbReference>
<evidence type="ECO:0000256" key="1">
    <source>
        <dbReference type="SAM" id="Phobius"/>
    </source>
</evidence>
<name>A0A4Q7IJY0_9GAMM</name>
<keyword evidence="1" id="KW-0472">Membrane</keyword>
<dbReference type="InterPro" id="IPR000160">
    <property type="entry name" value="GGDEF_dom"/>
</dbReference>
<accession>A0A4Q7IJY0</accession>
<comment type="caution">
    <text evidence="3">The sequence shown here is derived from an EMBL/GenBank/DDBJ whole genome shotgun (WGS) entry which is preliminary data.</text>
</comment>
<proteinExistence type="predicted"/>
<organism evidence="3 4">
    <name type="scientific">Pseudoalteromonas phenolica</name>
    <dbReference type="NCBI Taxonomy" id="161398"/>
    <lineage>
        <taxon>Bacteria</taxon>
        <taxon>Pseudomonadati</taxon>
        <taxon>Pseudomonadota</taxon>
        <taxon>Gammaproteobacteria</taxon>
        <taxon>Alteromonadales</taxon>
        <taxon>Pseudoalteromonadaceae</taxon>
        <taxon>Pseudoalteromonas</taxon>
    </lineage>
</organism>
<feature type="domain" description="GGDEF" evidence="2">
    <location>
        <begin position="93"/>
        <end position="200"/>
    </location>
</feature>
<sequence>MVLKEAKKHIRLRTRIDLIIIAIVAVSSFVISIQFDLSEAIYHFSRKYEYIELDELLPSLFIVSITFGYFSFRRWLDVRFLSHLLEELVLTCPITHIANRRALQRLLEQINKEQTPQHSFILVSVVGIEEVRKKYGSVTTEQVLIEVLYLLSKELTDEQLIISMQIGQFIIHAPNLNFMNAHTLAQRLKEIHVSARHQCIRELKITSASYSISDTITEEDLLERLEDNLSM</sequence>
<evidence type="ECO:0000313" key="3">
    <source>
        <dbReference type="EMBL" id="RZQ51719.1"/>
    </source>
</evidence>
<dbReference type="InterPro" id="IPR029787">
    <property type="entry name" value="Nucleotide_cyclase"/>
</dbReference>
<gene>
    <name evidence="3" type="ORF">C1E23_17960</name>
</gene>
<evidence type="ECO:0000313" key="4">
    <source>
        <dbReference type="Proteomes" id="UP000291338"/>
    </source>
</evidence>
<dbReference type="EMBL" id="PPSX01000083">
    <property type="protein sequence ID" value="RZQ51719.1"/>
    <property type="molecule type" value="Genomic_DNA"/>
</dbReference>
<keyword evidence="1" id="KW-0812">Transmembrane</keyword>
<evidence type="ECO:0000259" key="2">
    <source>
        <dbReference type="Pfam" id="PF00990"/>
    </source>
</evidence>
<dbReference type="Pfam" id="PF00990">
    <property type="entry name" value="GGDEF"/>
    <property type="match status" value="1"/>
</dbReference>
<dbReference type="Gene3D" id="3.30.70.270">
    <property type="match status" value="1"/>
</dbReference>
<feature type="transmembrane region" description="Helical" evidence="1">
    <location>
        <begin position="55"/>
        <end position="72"/>
    </location>
</feature>
<keyword evidence="1" id="KW-1133">Transmembrane helix</keyword>